<sequence length="381" mass="44053">MYKQQISPSSYRWTQEKLKALKNLLITSVEQNHCTTTTISQQQPNWDMIAQKLNEKFGTAFSAQNCQDATTRFMYVEYLSGDMWALIFSFLNVNDVFRSVERVCKNWRHVLLSPDGDCSVYLVLANEIATMCGFSNAKSTITAMPHEKSYRELVKEFYITPLEGQLYESEAYTSYSNKGGVIDIWSWKPCELLKILLEHFKSVHEPLNENMKMIHKYTLMSSISRWIEEKYLLVGADDKHRIIAFRSNLQSPSPKISNVSHGILLREMMQNLGEIDLERKSSLPSLPVVYLSTLSTEDIFDRAGCPPYRMKDASNEISQLRTELFGDSCFVYEWKTTTADDNDNTWSTYWLSGMEWWGTYAFTVYNPEKNLFFVTTASTSD</sequence>
<comment type="caution">
    <text evidence="1">The sequence shown here is derived from an EMBL/GenBank/DDBJ whole genome shotgun (WGS) entry which is preliminary data.</text>
</comment>
<gene>
    <name evidence="1" type="ORF">C9374_007877</name>
</gene>
<dbReference type="Proteomes" id="UP000816034">
    <property type="component" value="Unassembled WGS sequence"/>
</dbReference>
<organism evidence="1 2">
    <name type="scientific">Naegleria lovaniensis</name>
    <name type="common">Amoeba</name>
    <dbReference type="NCBI Taxonomy" id="51637"/>
    <lineage>
        <taxon>Eukaryota</taxon>
        <taxon>Discoba</taxon>
        <taxon>Heterolobosea</taxon>
        <taxon>Tetramitia</taxon>
        <taxon>Eutetramitia</taxon>
        <taxon>Vahlkampfiidae</taxon>
        <taxon>Naegleria</taxon>
    </lineage>
</organism>
<dbReference type="Gene3D" id="1.20.1280.50">
    <property type="match status" value="1"/>
</dbReference>
<dbReference type="InterPro" id="IPR036047">
    <property type="entry name" value="F-box-like_dom_sf"/>
</dbReference>
<evidence type="ECO:0000313" key="1">
    <source>
        <dbReference type="EMBL" id="KAG2378729.1"/>
    </source>
</evidence>
<keyword evidence="2" id="KW-1185">Reference proteome</keyword>
<dbReference type="GeneID" id="68100331"/>
<accession>A0AA88GG24</accession>
<name>A0AA88GG24_NAELO</name>
<reference evidence="1 2" key="1">
    <citation type="journal article" date="2018" name="BMC Genomics">
        <title>The genome of Naegleria lovaniensis, the basis for a comparative approach to unravel pathogenicity factors of the human pathogenic amoeba N. fowleri.</title>
        <authorList>
            <person name="Liechti N."/>
            <person name="Schurch N."/>
            <person name="Bruggmann R."/>
            <person name="Wittwer M."/>
        </authorList>
    </citation>
    <scope>NUCLEOTIDE SEQUENCE [LARGE SCALE GENOMIC DNA]</scope>
    <source>
        <strain evidence="1 2">ATCC 30569</strain>
    </source>
</reference>
<dbReference type="SUPFAM" id="SSF81383">
    <property type="entry name" value="F-box domain"/>
    <property type="match status" value="1"/>
</dbReference>
<dbReference type="RefSeq" id="XP_044545991.1">
    <property type="nucleotide sequence ID" value="XM_044697890.1"/>
</dbReference>
<evidence type="ECO:0008006" key="3">
    <source>
        <dbReference type="Google" id="ProtNLM"/>
    </source>
</evidence>
<dbReference type="EMBL" id="PYSW02000031">
    <property type="protein sequence ID" value="KAG2378729.1"/>
    <property type="molecule type" value="Genomic_DNA"/>
</dbReference>
<evidence type="ECO:0000313" key="2">
    <source>
        <dbReference type="Proteomes" id="UP000816034"/>
    </source>
</evidence>
<proteinExistence type="predicted"/>
<dbReference type="AlphaFoldDB" id="A0AA88GG24"/>
<protein>
    <recommendedName>
        <fullName evidence="3">F-box domain-containing protein</fullName>
    </recommendedName>
</protein>